<proteinExistence type="predicted"/>
<dbReference type="EMBL" id="MEUW01000001">
    <property type="protein sequence ID" value="OGC45008.1"/>
    <property type="molecule type" value="Genomic_DNA"/>
</dbReference>
<sequence>MPIFGQTDIAYDLGVVLPPKDRYLLPKSHRGLKPKSGWGTRIDLKKYSLTAFFKRHGFPLHEKYFSAKRFLSTKQFKKFLLENIGKGNDLLVCFNSPLLYHREGSWGHASLIEEVEEESVTLRDPKPQYKLARRVLLNDLLAALKNHYHGGIWVVSDLKYI</sequence>
<organism evidence="1 2">
    <name type="scientific">candidate division WWE3 bacterium RBG_19FT_COMBO_53_11</name>
    <dbReference type="NCBI Taxonomy" id="1802613"/>
    <lineage>
        <taxon>Bacteria</taxon>
        <taxon>Katanobacteria</taxon>
    </lineage>
</organism>
<evidence type="ECO:0000313" key="1">
    <source>
        <dbReference type="EMBL" id="OGC45008.1"/>
    </source>
</evidence>
<comment type="caution">
    <text evidence="1">The sequence shown here is derived from an EMBL/GenBank/DDBJ whole genome shotgun (WGS) entry which is preliminary data.</text>
</comment>
<evidence type="ECO:0000313" key="2">
    <source>
        <dbReference type="Proteomes" id="UP000176583"/>
    </source>
</evidence>
<reference evidence="1 2" key="1">
    <citation type="journal article" date="2016" name="Nat. Commun.">
        <title>Thousands of microbial genomes shed light on interconnected biogeochemical processes in an aquifer system.</title>
        <authorList>
            <person name="Anantharaman K."/>
            <person name="Brown C.T."/>
            <person name="Hug L.A."/>
            <person name="Sharon I."/>
            <person name="Castelle C.J."/>
            <person name="Probst A.J."/>
            <person name="Thomas B.C."/>
            <person name="Singh A."/>
            <person name="Wilkins M.J."/>
            <person name="Karaoz U."/>
            <person name="Brodie E.L."/>
            <person name="Williams K.H."/>
            <person name="Hubbard S.S."/>
            <person name="Banfield J.F."/>
        </authorList>
    </citation>
    <scope>NUCLEOTIDE SEQUENCE [LARGE SCALE GENOMIC DNA]</scope>
</reference>
<name>A0A1F4UJ59_UNCKA</name>
<gene>
    <name evidence="1" type="ORF">A2V54_02860</name>
</gene>
<accession>A0A1F4UJ59</accession>
<protein>
    <recommendedName>
        <fullName evidence="3">Peptidase C39-like domain-containing protein</fullName>
    </recommendedName>
</protein>
<dbReference type="Proteomes" id="UP000176583">
    <property type="component" value="Unassembled WGS sequence"/>
</dbReference>
<dbReference type="AlphaFoldDB" id="A0A1F4UJ59"/>
<evidence type="ECO:0008006" key="3">
    <source>
        <dbReference type="Google" id="ProtNLM"/>
    </source>
</evidence>